<sequence length="96" mass="10466">MSTPHITLVRQQLLDTLADLRNREQPMDVDRARAVAQVASVLVDTAKVEVEYLKVTHSDRSDFLEAPPTAPQLPAPSSTPTAHNPFPTSARHTLAG</sequence>
<dbReference type="AlphaFoldDB" id="A0A1H3UJT3"/>
<dbReference type="GeneID" id="94692780"/>
<dbReference type="EMBL" id="FNPE01000053">
    <property type="protein sequence ID" value="SDZ62733.1"/>
    <property type="molecule type" value="Genomic_DNA"/>
</dbReference>
<feature type="region of interest" description="Disordered" evidence="1">
    <location>
        <begin position="59"/>
        <end position="96"/>
    </location>
</feature>
<dbReference type="Proteomes" id="UP000183417">
    <property type="component" value="Unassembled WGS sequence"/>
</dbReference>
<proteinExistence type="predicted"/>
<reference evidence="2 3" key="1">
    <citation type="submission" date="2016-10" db="EMBL/GenBank/DDBJ databases">
        <authorList>
            <person name="de Groot N.N."/>
        </authorList>
    </citation>
    <scope>NUCLEOTIDE SEQUENCE [LARGE SCALE GENOMIC DNA]</scope>
    <source>
        <strain evidence="2 3">LMG 24775</strain>
    </source>
</reference>
<evidence type="ECO:0000256" key="1">
    <source>
        <dbReference type="SAM" id="MobiDB-lite"/>
    </source>
</evidence>
<dbReference type="RefSeq" id="WP_074924393.1">
    <property type="nucleotide sequence ID" value="NZ_CP141274.1"/>
</dbReference>
<organism evidence="2 3">
    <name type="scientific">Delftia lacustris</name>
    <dbReference type="NCBI Taxonomy" id="558537"/>
    <lineage>
        <taxon>Bacteria</taxon>
        <taxon>Pseudomonadati</taxon>
        <taxon>Pseudomonadota</taxon>
        <taxon>Betaproteobacteria</taxon>
        <taxon>Burkholderiales</taxon>
        <taxon>Comamonadaceae</taxon>
        <taxon>Delftia</taxon>
    </lineage>
</organism>
<protein>
    <submittedName>
        <fullName evidence="2">Uncharacterized protein</fullName>
    </submittedName>
</protein>
<evidence type="ECO:0000313" key="3">
    <source>
        <dbReference type="Proteomes" id="UP000183417"/>
    </source>
</evidence>
<accession>A0A1H3UJT3</accession>
<evidence type="ECO:0000313" key="2">
    <source>
        <dbReference type="EMBL" id="SDZ62733.1"/>
    </source>
</evidence>
<name>A0A1H3UJT3_9BURK</name>
<gene>
    <name evidence="2" type="ORF">SAMN05421547_1533</name>
</gene>
<feature type="compositionally biased region" description="Polar residues" evidence="1">
    <location>
        <begin position="75"/>
        <end position="96"/>
    </location>
</feature>